<name>A0A1E5RTP3_9ASCO</name>
<keyword evidence="2" id="KW-1185">Reference proteome</keyword>
<reference evidence="2" key="1">
    <citation type="journal article" date="2016" name="Genome Announc.">
        <title>Genome sequences of three species of Hanseniaspora isolated from spontaneous wine fermentations.</title>
        <authorList>
            <person name="Sternes P.R."/>
            <person name="Lee D."/>
            <person name="Kutyna D.R."/>
            <person name="Borneman A.R."/>
        </authorList>
    </citation>
    <scope>NUCLEOTIDE SEQUENCE [LARGE SCALE GENOMIC DNA]</scope>
    <source>
        <strain evidence="2">AWRI3578</strain>
    </source>
</reference>
<evidence type="ECO:0000313" key="1">
    <source>
        <dbReference type="EMBL" id="OEJ90083.1"/>
    </source>
</evidence>
<evidence type="ECO:0000313" key="2">
    <source>
        <dbReference type="Proteomes" id="UP000095605"/>
    </source>
</evidence>
<comment type="caution">
    <text evidence="1">The sequence shown here is derived from an EMBL/GenBank/DDBJ whole genome shotgun (WGS) entry which is preliminary data.</text>
</comment>
<protein>
    <submittedName>
        <fullName evidence="1">Uncharacterized protein</fullName>
    </submittedName>
</protein>
<sequence length="158" mass="18365">MNHAAVNNVDAQTLQESLINESTSEPDLLGRTPTNWLLFNEVTTLDKKDFLRYLGIPNGIKMNDTFLLLDKVNNGLMRIILKEESKDWSKFINRFEKDPDKIAIIERMVKELLAADNIKRSISNHSYTAFLVPKGKKKYMLELTFVSSKNYYHNKIKR</sequence>
<dbReference type="Proteomes" id="UP000095605">
    <property type="component" value="Unassembled WGS sequence"/>
</dbReference>
<proteinExistence type="predicted"/>
<organism evidence="1 2">
    <name type="scientific">Hanseniaspora opuntiae</name>
    <dbReference type="NCBI Taxonomy" id="211096"/>
    <lineage>
        <taxon>Eukaryota</taxon>
        <taxon>Fungi</taxon>
        <taxon>Dikarya</taxon>
        <taxon>Ascomycota</taxon>
        <taxon>Saccharomycotina</taxon>
        <taxon>Saccharomycetes</taxon>
        <taxon>Saccharomycodales</taxon>
        <taxon>Saccharomycodaceae</taxon>
        <taxon>Hanseniaspora</taxon>
    </lineage>
</organism>
<accession>A0A1E5RTP3</accession>
<dbReference type="AlphaFoldDB" id="A0A1E5RTP3"/>
<gene>
    <name evidence="1" type="ORF">AWRI3578_g1412</name>
</gene>
<dbReference type="EMBL" id="LPNL01000003">
    <property type="protein sequence ID" value="OEJ90083.1"/>
    <property type="molecule type" value="Genomic_DNA"/>
</dbReference>